<gene>
    <name evidence="3" type="ORF">SAMN05216192_11890</name>
</gene>
<dbReference type="InterPro" id="IPR043128">
    <property type="entry name" value="Rev_trsase/Diguanyl_cyclase"/>
</dbReference>
<dbReference type="InterPro" id="IPR029787">
    <property type="entry name" value="Nucleotide_cyclase"/>
</dbReference>
<evidence type="ECO:0000256" key="1">
    <source>
        <dbReference type="SAM" id="Coils"/>
    </source>
</evidence>
<dbReference type="EMBL" id="FNDX01000018">
    <property type="protein sequence ID" value="SDJ51511.1"/>
    <property type="molecule type" value="Genomic_DNA"/>
</dbReference>
<evidence type="ECO:0000259" key="2">
    <source>
        <dbReference type="PROSITE" id="PS50887"/>
    </source>
</evidence>
<dbReference type="InterPro" id="IPR000014">
    <property type="entry name" value="PAS"/>
</dbReference>
<dbReference type="GO" id="GO:0052621">
    <property type="term" value="F:diguanylate cyclase activity"/>
    <property type="evidence" value="ECO:0007669"/>
    <property type="project" value="TreeGrafter"/>
</dbReference>
<dbReference type="NCBIfam" id="TIGR00229">
    <property type="entry name" value="sensory_box"/>
    <property type="match status" value="1"/>
</dbReference>
<dbReference type="AlphaFoldDB" id="A0A1G8UCM9"/>
<dbReference type="STRING" id="1174501.SAMN05216192_11890"/>
<dbReference type="PANTHER" id="PTHR45138:SF9">
    <property type="entry name" value="DIGUANYLATE CYCLASE DGCM-RELATED"/>
    <property type="match status" value="1"/>
</dbReference>
<dbReference type="Proteomes" id="UP000199050">
    <property type="component" value="Unassembled WGS sequence"/>
</dbReference>
<dbReference type="InterPro" id="IPR050469">
    <property type="entry name" value="Diguanylate_Cyclase"/>
</dbReference>
<protein>
    <submittedName>
        <fullName evidence="3">PAS domain S-box-containing protein/diguanylate cyclase (GGDEF) domain-containing protein</fullName>
    </submittedName>
</protein>
<dbReference type="Gene3D" id="3.30.450.20">
    <property type="entry name" value="PAS domain"/>
    <property type="match status" value="1"/>
</dbReference>
<dbReference type="PANTHER" id="PTHR45138">
    <property type="entry name" value="REGULATORY COMPONENTS OF SENSORY TRANSDUCTION SYSTEM"/>
    <property type="match status" value="1"/>
</dbReference>
<dbReference type="FunFam" id="3.30.70.270:FF:000001">
    <property type="entry name" value="Diguanylate cyclase domain protein"/>
    <property type="match status" value="1"/>
</dbReference>
<dbReference type="RefSeq" id="WP_090715676.1">
    <property type="nucleotide sequence ID" value="NZ_CBCSKY010000018.1"/>
</dbReference>
<name>A0A1G8UCM9_9BACL</name>
<keyword evidence="4" id="KW-1185">Reference proteome</keyword>
<feature type="coiled-coil region" evidence="1">
    <location>
        <begin position="112"/>
        <end position="139"/>
    </location>
</feature>
<organism evidence="3 4">
    <name type="scientific">Paenibacillus typhae</name>
    <dbReference type="NCBI Taxonomy" id="1174501"/>
    <lineage>
        <taxon>Bacteria</taxon>
        <taxon>Bacillati</taxon>
        <taxon>Bacillota</taxon>
        <taxon>Bacilli</taxon>
        <taxon>Bacillales</taxon>
        <taxon>Paenibacillaceae</taxon>
        <taxon>Paenibacillus</taxon>
    </lineage>
</organism>
<sequence>MDERLEYAPCGYLSITHQGIITDMNHTFLFLMGYTREALLHKHIESIMSKANQLVFHSYFYPNIKLHGHVEELFISLKDVSGGTVPYILNGRSLVVEGVAVIDCVLVQMSKRMDYEQELRSAKKQIEEAYWEKEQALARLGQIHTEIQQKQSELMELNAILVERSTTDKLTGLRNRRYLEEKLSGQLELFRETGEPFSLLMIDIDYFKRINDTFGHQTGDYVLEKLGSLLRFHSREKDTAARYGGEEFVLILPDMAADESRLVAENLRQEAELAVWDTGRLTVSIGIATCTAGDSEKTLLHKADTALYASKEGGRNRVTHCFDFTAKL</sequence>
<dbReference type="Pfam" id="PF00990">
    <property type="entry name" value="GGDEF"/>
    <property type="match status" value="1"/>
</dbReference>
<dbReference type="NCBIfam" id="TIGR00254">
    <property type="entry name" value="GGDEF"/>
    <property type="match status" value="1"/>
</dbReference>
<proteinExistence type="predicted"/>
<dbReference type="PROSITE" id="PS50887">
    <property type="entry name" value="GGDEF"/>
    <property type="match status" value="1"/>
</dbReference>
<dbReference type="SMART" id="SM00267">
    <property type="entry name" value="GGDEF"/>
    <property type="match status" value="1"/>
</dbReference>
<keyword evidence="1" id="KW-0175">Coiled coil</keyword>
<dbReference type="InterPro" id="IPR000160">
    <property type="entry name" value="GGDEF_dom"/>
</dbReference>
<dbReference type="Gene3D" id="3.30.70.270">
    <property type="match status" value="1"/>
</dbReference>
<reference evidence="4" key="1">
    <citation type="submission" date="2016-10" db="EMBL/GenBank/DDBJ databases">
        <authorList>
            <person name="Varghese N."/>
            <person name="Submissions S."/>
        </authorList>
    </citation>
    <scope>NUCLEOTIDE SEQUENCE [LARGE SCALE GENOMIC DNA]</scope>
    <source>
        <strain evidence="4">CGMCC 1.11012</strain>
    </source>
</reference>
<dbReference type="GO" id="GO:0043709">
    <property type="term" value="P:cell adhesion involved in single-species biofilm formation"/>
    <property type="evidence" value="ECO:0007669"/>
    <property type="project" value="TreeGrafter"/>
</dbReference>
<dbReference type="OrthoDB" id="9759607at2"/>
<evidence type="ECO:0000313" key="3">
    <source>
        <dbReference type="EMBL" id="SDJ51511.1"/>
    </source>
</evidence>
<dbReference type="CDD" id="cd01949">
    <property type="entry name" value="GGDEF"/>
    <property type="match status" value="1"/>
</dbReference>
<feature type="domain" description="GGDEF" evidence="2">
    <location>
        <begin position="195"/>
        <end position="323"/>
    </location>
</feature>
<dbReference type="SUPFAM" id="SSF55785">
    <property type="entry name" value="PYP-like sensor domain (PAS domain)"/>
    <property type="match status" value="1"/>
</dbReference>
<accession>A0A1G8UCM9</accession>
<dbReference type="InterPro" id="IPR035965">
    <property type="entry name" value="PAS-like_dom_sf"/>
</dbReference>
<dbReference type="GO" id="GO:0005886">
    <property type="term" value="C:plasma membrane"/>
    <property type="evidence" value="ECO:0007669"/>
    <property type="project" value="TreeGrafter"/>
</dbReference>
<dbReference type="GO" id="GO:1902201">
    <property type="term" value="P:negative regulation of bacterial-type flagellum-dependent cell motility"/>
    <property type="evidence" value="ECO:0007669"/>
    <property type="project" value="TreeGrafter"/>
</dbReference>
<dbReference type="SUPFAM" id="SSF55073">
    <property type="entry name" value="Nucleotide cyclase"/>
    <property type="match status" value="1"/>
</dbReference>
<evidence type="ECO:0000313" key="4">
    <source>
        <dbReference type="Proteomes" id="UP000199050"/>
    </source>
</evidence>